<dbReference type="PANTHER" id="PTHR40078:SF1">
    <property type="entry name" value="INTEGRAL MEMBRANE PROTEIN"/>
    <property type="match status" value="1"/>
</dbReference>
<keyword evidence="1" id="KW-1133">Transmembrane helix</keyword>
<comment type="caution">
    <text evidence="2">The sequence shown here is derived from an EMBL/GenBank/DDBJ whole genome shotgun (WGS) entry which is preliminary data.</text>
</comment>
<dbReference type="PANTHER" id="PTHR40078">
    <property type="entry name" value="INTEGRAL MEMBRANE PROTEIN-RELATED"/>
    <property type="match status" value="1"/>
</dbReference>
<keyword evidence="1" id="KW-0472">Membrane</keyword>
<name>A0A0R2JJD3_9LACO</name>
<feature type="transmembrane region" description="Helical" evidence="1">
    <location>
        <begin position="45"/>
        <end position="66"/>
    </location>
</feature>
<sequence length="206" mass="21912">MKKFVQIAYILLGLAIIGIGASTLRVGGLGVDPFTAFNIGLAGKLNLSLGVTQLGTNLILFAYVFLNDKTSIGWGTILNMTLVGALIQFFTPILQHMGIANTGFIGKLLILVVGIVFFTLGAAIYMAGNMGAAPYDSIAPILTKQLHGEYNVIRSWQDIAFVILAFVLSGMANVGIGTIVAAFGCGSLIAMWTKIIPKFENDSFFN</sequence>
<keyword evidence="1" id="KW-0812">Transmembrane</keyword>
<proteinExistence type="predicted"/>
<evidence type="ECO:0008006" key="4">
    <source>
        <dbReference type="Google" id="ProtNLM"/>
    </source>
</evidence>
<dbReference type="AlphaFoldDB" id="A0A0R2JJD3"/>
<feature type="transmembrane region" description="Helical" evidence="1">
    <location>
        <begin position="159"/>
        <end position="192"/>
    </location>
</feature>
<dbReference type="PATRIC" id="fig|1620.3.peg.1773"/>
<organism evidence="2 3">
    <name type="scientific">Weissella minor</name>
    <dbReference type="NCBI Taxonomy" id="1620"/>
    <lineage>
        <taxon>Bacteria</taxon>
        <taxon>Bacillati</taxon>
        <taxon>Bacillota</taxon>
        <taxon>Bacilli</taxon>
        <taxon>Lactobacillales</taxon>
        <taxon>Lactobacillaceae</taxon>
        <taxon>Weissella</taxon>
    </lineage>
</organism>
<feature type="transmembrane region" description="Helical" evidence="1">
    <location>
        <begin position="106"/>
        <end position="127"/>
    </location>
</feature>
<evidence type="ECO:0000313" key="3">
    <source>
        <dbReference type="Proteomes" id="UP000051673"/>
    </source>
</evidence>
<accession>A0A0R2JJD3</accession>
<dbReference type="RefSeq" id="WP_057786949.1">
    <property type="nucleotide sequence ID" value="NZ_JQCD01000021.1"/>
</dbReference>
<dbReference type="InterPro" id="IPR038750">
    <property type="entry name" value="YczE/YyaS-like"/>
</dbReference>
<dbReference type="Pfam" id="PF19700">
    <property type="entry name" value="DUF6198"/>
    <property type="match status" value="1"/>
</dbReference>
<feature type="transmembrane region" description="Helical" evidence="1">
    <location>
        <begin position="6"/>
        <end position="24"/>
    </location>
</feature>
<evidence type="ECO:0000313" key="2">
    <source>
        <dbReference type="EMBL" id="KRN77379.1"/>
    </source>
</evidence>
<feature type="transmembrane region" description="Helical" evidence="1">
    <location>
        <begin position="72"/>
        <end position="94"/>
    </location>
</feature>
<dbReference type="Proteomes" id="UP000051673">
    <property type="component" value="Unassembled WGS sequence"/>
</dbReference>
<dbReference type="OrthoDB" id="9814474at2"/>
<keyword evidence="3" id="KW-1185">Reference proteome</keyword>
<reference evidence="2 3" key="1">
    <citation type="journal article" date="2015" name="Genome Announc.">
        <title>Expanding the biotechnology potential of lactobacilli through comparative genomics of 213 strains and associated genera.</title>
        <authorList>
            <person name="Sun Z."/>
            <person name="Harris H.M."/>
            <person name="McCann A."/>
            <person name="Guo C."/>
            <person name="Argimon S."/>
            <person name="Zhang W."/>
            <person name="Yang X."/>
            <person name="Jeffery I.B."/>
            <person name="Cooney J.C."/>
            <person name="Kagawa T.F."/>
            <person name="Liu W."/>
            <person name="Song Y."/>
            <person name="Salvetti E."/>
            <person name="Wrobel A."/>
            <person name="Rasinkangas P."/>
            <person name="Parkhill J."/>
            <person name="Rea M.C."/>
            <person name="O'Sullivan O."/>
            <person name="Ritari J."/>
            <person name="Douillard F.P."/>
            <person name="Paul Ross R."/>
            <person name="Yang R."/>
            <person name="Briner A.E."/>
            <person name="Felis G.E."/>
            <person name="de Vos W.M."/>
            <person name="Barrangou R."/>
            <person name="Klaenhammer T.R."/>
            <person name="Caufield P.W."/>
            <person name="Cui Y."/>
            <person name="Zhang H."/>
            <person name="O'Toole P.W."/>
        </authorList>
    </citation>
    <scope>NUCLEOTIDE SEQUENCE [LARGE SCALE GENOMIC DNA]</scope>
    <source>
        <strain evidence="2 3">DSM 20014</strain>
    </source>
</reference>
<gene>
    <name evidence="2" type="ORF">IV67_GL001737</name>
</gene>
<dbReference type="EMBL" id="JQCD01000021">
    <property type="protein sequence ID" value="KRN77379.1"/>
    <property type="molecule type" value="Genomic_DNA"/>
</dbReference>
<evidence type="ECO:0000256" key="1">
    <source>
        <dbReference type="SAM" id="Phobius"/>
    </source>
</evidence>
<protein>
    <recommendedName>
        <fullName evidence="4">Integral membrane protein</fullName>
    </recommendedName>
</protein>